<proteinExistence type="predicted"/>
<dbReference type="RefSeq" id="WP_095377431.1">
    <property type="nucleotide sequence ID" value="NZ_NJGC01000004.1"/>
</dbReference>
<evidence type="ECO:0000313" key="1">
    <source>
        <dbReference type="EMBL" id="PAM73192.1"/>
    </source>
</evidence>
<name>A0A270NPL6_STEMA</name>
<comment type="caution">
    <text evidence="1">The sequence shown here is derived from an EMBL/GenBank/DDBJ whole genome shotgun (WGS) entry which is preliminary data.</text>
</comment>
<reference evidence="1 2" key="1">
    <citation type="submission" date="2017-06" db="EMBL/GenBank/DDBJ databases">
        <title>Genome sequencing and assembly of Stenotrophomonas maltophilia DF07.</title>
        <authorList>
            <person name="Iyer R."/>
        </authorList>
    </citation>
    <scope>NUCLEOTIDE SEQUENCE [LARGE SCALE GENOMIC DNA]</scope>
    <source>
        <strain evidence="1 2">DF07</strain>
    </source>
</reference>
<organism evidence="1 2">
    <name type="scientific">Stenotrophomonas maltophilia</name>
    <name type="common">Pseudomonas maltophilia</name>
    <name type="synonym">Xanthomonas maltophilia</name>
    <dbReference type="NCBI Taxonomy" id="40324"/>
    <lineage>
        <taxon>Bacteria</taxon>
        <taxon>Pseudomonadati</taxon>
        <taxon>Pseudomonadota</taxon>
        <taxon>Gammaproteobacteria</taxon>
        <taxon>Lysobacterales</taxon>
        <taxon>Lysobacteraceae</taxon>
        <taxon>Stenotrophomonas</taxon>
        <taxon>Stenotrophomonas maltophilia group</taxon>
    </lineage>
</organism>
<accession>A0A270NPL6</accession>
<sequence length="186" mass="19885">MADTAARADAVDHNIHHYLAKELRAIAAVPMDLRRPALRRLAEQIGTGAIVDLFGEFIGLANQVAFNAREQAKDLLVLQGHVWPHEAERINMPCILGALNGIVLAAGIDPGPLCGGCAFRSGTVANQCLPTTEDADYCSTPGERPFLCHEAVDEHGNAISACRGFAQRRAALNAAERSTEHQEPAA</sequence>
<dbReference type="EMBL" id="NJGC01000004">
    <property type="protein sequence ID" value="PAM73192.1"/>
    <property type="molecule type" value="Genomic_DNA"/>
</dbReference>
<gene>
    <name evidence="1" type="ORF">CEK00_04915</name>
</gene>
<dbReference type="AlphaFoldDB" id="A0A270NPL6"/>
<protein>
    <submittedName>
        <fullName evidence="1">Uncharacterized protein</fullName>
    </submittedName>
</protein>
<evidence type="ECO:0000313" key="2">
    <source>
        <dbReference type="Proteomes" id="UP000216433"/>
    </source>
</evidence>
<dbReference type="Proteomes" id="UP000216433">
    <property type="component" value="Unassembled WGS sequence"/>
</dbReference>